<dbReference type="GO" id="GO:0016788">
    <property type="term" value="F:hydrolase activity, acting on ester bonds"/>
    <property type="evidence" value="ECO:0007669"/>
    <property type="project" value="InterPro"/>
</dbReference>
<gene>
    <name evidence="3" type="ORF">RhiirA4_455370</name>
</gene>
<dbReference type="AlphaFoldDB" id="A0A2I1G514"/>
<evidence type="ECO:0000313" key="4">
    <source>
        <dbReference type="Proteomes" id="UP000234323"/>
    </source>
</evidence>
<comment type="caution">
    <text evidence="3">The sequence shown here is derived from an EMBL/GenBank/DDBJ whole genome shotgun (WGS) entry which is preliminary data.</text>
</comment>
<proteinExistence type="predicted"/>
<keyword evidence="4" id="KW-1185">Reference proteome</keyword>
<dbReference type="Gene3D" id="3.40.720.10">
    <property type="entry name" value="Alkaline Phosphatase, subunit A"/>
    <property type="match status" value="1"/>
</dbReference>
<name>A0A2I1G514_9GLOM</name>
<dbReference type="PANTHER" id="PTHR31956:SF8">
    <property type="entry name" value="ACID PHOSPHATASE PHOA (AFU_ORTHOLOGUE AFUA_1G03570)"/>
    <property type="match status" value="1"/>
</dbReference>
<dbReference type="InterPro" id="IPR017850">
    <property type="entry name" value="Alkaline_phosphatase_core_sf"/>
</dbReference>
<dbReference type="OrthoDB" id="5135119at2759"/>
<protein>
    <recommendedName>
        <fullName evidence="5">Phosphoesterase family-domain-containing protein</fullName>
    </recommendedName>
</protein>
<dbReference type="EMBL" id="LLXI01000163">
    <property type="protein sequence ID" value="PKY41722.1"/>
    <property type="molecule type" value="Genomic_DNA"/>
</dbReference>
<organism evidence="3 4">
    <name type="scientific">Rhizophagus irregularis</name>
    <dbReference type="NCBI Taxonomy" id="588596"/>
    <lineage>
        <taxon>Eukaryota</taxon>
        <taxon>Fungi</taxon>
        <taxon>Fungi incertae sedis</taxon>
        <taxon>Mucoromycota</taxon>
        <taxon>Glomeromycotina</taxon>
        <taxon>Glomeromycetes</taxon>
        <taxon>Glomerales</taxon>
        <taxon>Glomeraceae</taxon>
        <taxon>Rhizophagus</taxon>
    </lineage>
</organism>
<feature type="signal peptide" evidence="2">
    <location>
        <begin position="1"/>
        <end position="23"/>
    </location>
</feature>
<dbReference type="VEuPathDB" id="FungiDB:RhiirFUN_001748"/>
<dbReference type="PANTHER" id="PTHR31956">
    <property type="entry name" value="NON-SPECIFIC PHOSPHOLIPASE C4-RELATED"/>
    <property type="match status" value="1"/>
</dbReference>
<accession>A0A2I1G514</accession>
<feature type="chain" id="PRO_5014158674" description="Phosphoesterase family-domain-containing protein" evidence="2">
    <location>
        <begin position="24"/>
        <end position="293"/>
    </location>
</feature>
<evidence type="ECO:0000256" key="1">
    <source>
        <dbReference type="ARBA" id="ARBA00022801"/>
    </source>
</evidence>
<keyword evidence="2" id="KW-0732">Signal</keyword>
<dbReference type="Proteomes" id="UP000234323">
    <property type="component" value="Unassembled WGS sequence"/>
</dbReference>
<evidence type="ECO:0008006" key="5">
    <source>
        <dbReference type="Google" id="ProtNLM"/>
    </source>
</evidence>
<evidence type="ECO:0000313" key="3">
    <source>
        <dbReference type="EMBL" id="PKY41722.1"/>
    </source>
</evidence>
<dbReference type="InterPro" id="IPR007312">
    <property type="entry name" value="Phosphoesterase"/>
</dbReference>
<evidence type="ECO:0000256" key="2">
    <source>
        <dbReference type="SAM" id="SignalP"/>
    </source>
</evidence>
<dbReference type="VEuPathDB" id="FungiDB:RhiirA1_388993"/>
<keyword evidence="1" id="KW-0378">Hydrolase</keyword>
<dbReference type="Pfam" id="PF04185">
    <property type="entry name" value="Phosphoesterase"/>
    <property type="match status" value="1"/>
</dbReference>
<reference evidence="3 4" key="1">
    <citation type="submission" date="2015-10" db="EMBL/GenBank/DDBJ databases">
        <title>Genome analyses suggest a sexual origin of heterokaryosis in a supposedly ancient asexual fungus.</title>
        <authorList>
            <person name="Ropars J."/>
            <person name="Sedzielewska K."/>
            <person name="Noel J."/>
            <person name="Charron P."/>
            <person name="Farinelli L."/>
            <person name="Marton T."/>
            <person name="Kruger M."/>
            <person name="Pelin A."/>
            <person name="Brachmann A."/>
            <person name="Corradi N."/>
        </authorList>
    </citation>
    <scope>NUCLEOTIDE SEQUENCE [LARGE SCALE GENOMIC DNA]</scope>
    <source>
        <strain evidence="3 4">A4</strain>
    </source>
</reference>
<sequence length="293" mass="33342">MEIVRIYLSFLVIISLLNFTCVAEVPGVYFDRIITYVLGSTDYEDAIKDPYLSYLSKQGILLKHIHGIWHPSQPNYIAMICASKSGMLTDFSQDLGGPSLPESLEEKGITWKAYIENYPGDGFKADVSEDKLYVRKHNPFISMNNIRNNLTLVSKIVNSSQLKHDLKKNQVPQYIFYVPNINNNGENTNLTYASNYLKNEFIPSIQHLLTSTKTLLVVTFDEASTYLDFNLADFNHVYTALIGPNVLKSFIHEDETRYSHFSWVPTIEANWNLSSFGNGVDTDVVPLDFNILM</sequence>
<dbReference type="GO" id="GO:0009395">
    <property type="term" value="P:phospholipid catabolic process"/>
    <property type="evidence" value="ECO:0007669"/>
    <property type="project" value="TreeGrafter"/>
</dbReference>
<dbReference type="VEuPathDB" id="FungiDB:FUN_023630"/>